<comment type="caution">
    <text evidence="2">The sequence shown here is derived from an EMBL/GenBank/DDBJ whole genome shotgun (WGS) entry which is preliminary data.</text>
</comment>
<feature type="domain" description="Bulb-type lectin" evidence="1">
    <location>
        <begin position="133"/>
        <end position="240"/>
    </location>
</feature>
<name>A0A9P7V4E1_9AGAR</name>
<dbReference type="KEGG" id="more:E1B28_001883"/>
<dbReference type="Gene3D" id="2.90.10.10">
    <property type="entry name" value="Bulb-type lectin domain"/>
    <property type="match status" value="2"/>
</dbReference>
<protein>
    <recommendedName>
        <fullName evidence="1">Bulb-type lectin domain-containing protein</fullName>
    </recommendedName>
</protein>
<dbReference type="EMBL" id="CM032181">
    <property type="protein sequence ID" value="KAG7100103.1"/>
    <property type="molecule type" value="Genomic_DNA"/>
</dbReference>
<dbReference type="AlphaFoldDB" id="A0A9P7V4E1"/>
<dbReference type="Proteomes" id="UP001049176">
    <property type="component" value="Chromosome 1"/>
</dbReference>
<dbReference type="PROSITE" id="PS50927">
    <property type="entry name" value="BULB_LECTIN"/>
    <property type="match status" value="2"/>
</dbReference>
<gene>
    <name evidence="2" type="ORF">E1B28_001883</name>
</gene>
<dbReference type="InterPro" id="IPR036426">
    <property type="entry name" value="Bulb-type_lectin_dom_sf"/>
</dbReference>
<dbReference type="SMART" id="SM00108">
    <property type="entry name" value="B_lectin"/>
    <property type="match status" value="2"/>
</dbReference>
<sequence>MPCCCYIHTYGSTLPENGILCRGFSLITDSGRVEFRVTTDGNLELLGDGKKLWSVEGQNASYVKMQTDGNCVGYRPDGTVMWQSNTVGNGHLYSLVVQEDGNLVVYAKGGTEAVWDSNTQGRVQGAGFTYPWGDTLPENGLLGRGYALISKNERVEFRVLDNGNLELIGDGKTLWSIEGKKAGFVVVQSDGNLCGYTCEGANVWATMTNGNAHPYQLICQGDGNLVVYAAGGRPVWNSNTAVIH</sequence>
<evidence type="ECO:0000259" key="1">
    <source>
        <dbReference type="PROSITE" id="PS50927"/>
    </source>
</evidence>
<dbReference type="SUPFAM" id="SSF51110">
    <property type="entry name" value="alpha-D-mannose-specific plant lectins"/>
    <property type="match status" value="2"/>
</dbReference>
<dbReference type="InterPro" id="IPR001480">
    <property type="entry name" value="Bulb-type_lectin_dom"/>
</dbReference>
<accession>A0A9P7V4E1</accession>
<reference evidence="2" key="1">
    <citation type="journal article" date="2021" name="Genome Biol. Evol.">
        <title>The assembled and annotated genome of the fairy-ring fungus Marasmius oreades.</title>
        <authorList>
            <person name="Hiltunen M."/>
            <person name="Ament-Velasquez S.L."/>
            <person name="Johannesson H."/>
        </authorList>
    </citation>
    <scope>NUCLEOTIDE SEQUENCE</scope>
    <source>
        <strain evidence="2">03SP1</strain>
    </source>
</reference>
<organism evidence="2 3">
    <name type="scientific">Marasmius oreades</name>
    <name type="common">fairy-ring Marasmius</name>
    <dbReference type="NCBI Taxonomy" id="181124"/>
    <lineage>
        <taxon>Eukaryota</taxon>
        <taxon>Fungi</taxon>
        <taxon>Dikarya</taxon>
        <taxon>Basidiomycota</taxon>
        <taxon>Agaricomycotina</taxon>
        <taxon>Agaricomycetes</taxon>
        <taxon>Agaricomycetidae</taxon>
        <taxon>Agaricales</taxon>
        <taxon>Marasmiineae</taxon>
        <taxon>Marasmiaceae</taxon>
        <taxon>Marasmius</taxon>
    </lineage>
</organism>
<proteinExistence type="predicted"/>
<dbReference type="RefSeq" id="XP_043016573.1">
    <property type="nucleotide sequence ID" value="XM_043147859.1"/>
</dbReference>
<evidence type="ECO:0000313" key="2">
    <source>
        <dbReference type="EMBL" id="KAG7100103.1"/>
    </source>
</evidence>
<evidence type="ECO:0000313" key="3">
    <source>
        <dbReference type="Proteomes" id="UP001049176"/>
    </source>
</evidence>
<feature type="domain" description="Bulb-type lectin" evidence="1">
    <location>
        <begin position="11"/>
        <end position="118"/>
    </location>
</feature>
<dbReference type="OrthoDB" id="1884773at2759"/>
<dbReference type="GeneID" id="66070959"/>
<keyword evidence="3" id="KW-1185">Reference proteome</keyword>